<dbReference type="OrthoDB" id="550230at2759"/>
<dbReference type="InParanoid" id="A0A2K3DYD1"/>
<feature type="compositionally biased region" description="Low complexity" evidence="2">
    <location>
        <begin position="740"/>
        <end position="750"/>
    </location>
</feature>
<accession>A0A2K3DYD1</accession>
<keyword evidence="1" id="KW-0175">Coiled coil</keyword>
<feature type="region of interest" description="Disordered" evidence="2">
    <location>
        <begin position="726"/>
        <end position="750"/>
    </location>
</feature>
<evidence type="ECO:0000313" key="3">
    <source>
        <dbReference type="EMBL" id="PNW85542.1"/>
    </source>
</evidence>
<organism evidence="3 4">
    <name type="scientific">Chlamydomonas reinhardtii</name>
    <name type="common">Chlamydomonas smithii</name>
    <dbReference type="NCBI Taxonomy" id="3055"/>
    <lineage>
        <taxon>Eukaryota</taxon>
        <taxon>Viridiplantae</taxon>
        <taxon>Chlorophyta</taxon>
        <taxon>core chlorophytes</taxon>
        <taxon>Chlorophyceae</taxon>
        <taxon>CS clade</taxon>
        <taxon>Chlamydomonadales</taxon>
        <taxon>Chlamydomonadaceae</taxon>
        <taxon>Chlamydomonas</taxon>
    </lineage>
</organism>
<feature type="compositionally biased region" description="Low complexity" evidence="2">
    <location>
        <begin position="851"/>
        <end position="869"/>
    </location>
</feature>
<keyword evidence="4" id="KW-1185">Reference proteome</keyword>
<evidence type="ECO:0000313" key="4">
    <source>
        <dbReference type="Proteomes" id="UP000006906"/>
    </source>
</evidence>
<dbReference type="Gramene" id="PNW85542">
    <property type="protein sequence ID" value="PNW85542"/>
    <property type="gene ID" value="CHLRE_03g191550v5"/>
</dbReference>
<dbReference type="KEGG" id="cre:CHLRE_03g191550v5"/>
<sequence>MRFHTVGRGSTSLLGRALEADDEGDAPPADVGCGGLAGALARRQRSALVALACPDLPPSALSGRGLHLQAQQRARCALGRHERACVSGYRPHLRAAATARAVMAVHAGLATDEAAEARERQEVENLQKEHQIWERLLKAAKEYAVANRELDAASDKDNKRASKLRKLGEALKAVIAAVEAIDYTDVLNELMQQTPCGPVAEARQSITACGSMLYRPMEGVAMPAWLQSWEALHLDPARAALLLHCHMVLAKPAVPYEELAAAHATTVLGRHVEQLGRVEVSFLPAGLSQQGHQAAAADLAVGLSRYWGRAVSGAAGAGGAGVAAGGSTGAQSPSGAEAASEVLLCPEVMVLATVVWAAQALVLRVIGDDDGAAGATGVLAAVTRPAVLLRVARVFSSELLFRTPGGLATFLFRTALQYLFSMPLATAVENLHSSGKDAAAVAAATAAAAAGAEGAQQQLMERLRPLYVSERDGIRAGVKRQEKEVQDTAARLLGGSLAASQAVAVSPGGRAAAELAQLREEQFKMIRTESWSRLAQRLTDAIFNAPWPAAVAAAAGADEAPAAVRDGGAVRAPAAALAPVPAPPPTPVLMLPHRARVDVELRGAGHDARSGKASEAQLRALFHWAGQESMSREALARAMLGALAPCWEANMGCTSCGAAAPCTSSLTACDPTYSPGPHSSLVLQGSPAICYSLARTAAVNYVLDRVARGMAAMQVAFEVHDDASNATGSADADADTPHPASTASAGGDSGGTVTRDALIFANKLQAQLPRYQRAVGWPLVVTLSSSEEERAEHARRMPADLLMELPPLRTEPDIPGLLQQRACLVATWAAHQRPCSQPDQRSPGPETGVEPPDAAGASAAAQAPSPAGDCSAAGFQEAVSKAISAAPQVPLAAGSDDTMAAFAVRRLDSELQRRPLRAAWLQPANGEQTTAAAVALAEHSHRLRANAAAPRELVVVPLLDDAALRDSDIAQHLDGIACLVLRALSEALTFLEDEEPTAEVEEAAAAKDEDAGLGYMYTCRVQHMHWQYHLPLALNRALCRLAGVPFDLIGWTLSDLSQTLAAGPGGCEAAQEGEKLLKLQMQVVDANRKFVDHLFMRMEGFIEACSRQPPQAMAQAVQATLEPLKQLCGALNDIINVSDSDVDEAGDAEEGAGRSVGSRIMAPDIFGDLVPSADARHHYGGALGAYDWDRKRTSKQALQLLVAEVAPGRPAELLAGTQAYQAMDDLD</sequence>
<dbReference type="Proteomes" id="UP000006906">
    <property type="component" value="Chromosome 3"/>
</dbReference>
<feature type="region of interest" description="Disordered" evidence="2">
    <location>
        <begin position="834"/>
        <end position="871"/>
    </location>
</feature>
<dbReference type="GeneID" id="5717541"/>
<evidence type="ECO:0000256" key="2">
    <source>
        <dbReference type="SAM" id="MobiDB-lite"/>
    </source>
</evidence>
<protein>
    <submittedName>
        <fullName evidence="3">Uncharacterized protein</fullName>
    </submittedName>
</protein>
<proteinExistence type="predicted"/>
<feature type="coiled-coil region" evidence="1">
    <location>
        <begin position="109"/>
        <end position="156"/>
    </location>
</feature>
<name>A0A2K3DYD1_CHLRE</name>
<reference evidence="3 4" key="1">
    <citation type="journal article" date="2007" name="Science">
        <title>The Chlamydomonas genome reveals the evolution of key animal and plant functions.</title>
        <authorList>
            <person name="Merchant S.S."/>
            <person name="Prochnik S.E."/>
            <person name="Vallon O."/>
            <person name="Harris E.H."/>
            <person name="Karpowicz S.J."/>
            <person name="Witman G.B."/>
            <person name="Terry A."/>
            <person name="Salamov A."/>
            <person name="Fritz-Laylin L.K."/>
            <person name="Marechal-Drouard L."/>
            <person name="Marshall W.F."/>
            <person name="Qu L.H."/>
            <person name="Nelson D.R."/>
            <person name="Sanderfoot A.A."/>
            <person name="Spalding M.H."/>
            <person name="Kapitonov V.V."/>
            <person name="Ren Q."/>
            <person name="Ferris P."/>
            <person name="Lindquist E."/>
            <person name="Shapiro H."/>
            <person name="Lucas S.M."/>
            <person name="Grimwood J."/>
            <person name="Schmutz J."/>
            <person name="Cardol P."/>
            <person name="Cerutti H."/>
            <person name="Chanfreau G."/>
            <person name="Chen C.L."/>
            <person name="Cognat V."/>
            <person name="Croft M.T."/>
            <person name="Dent R."/>
            <person name="Dutcher S."/>
            <person name="Fernandez E."/>
            <person name="Fukuzawa H."/>
            <person name="Gonzalez-Ballester D."/>
            <person name="Gonzalez-Halphen D."/>
            <person name="Hallmann A."/>
            <person name="Hanikenne M."/>
            <person name="Hippler M."/>
            <person name="Inwood W."/>
            <person name="Jabbari K."/>
            <person name="Kalanon M."/>
            <person name="Kuras R."/>
            <person name="Lefebvre P.A."/>
            <person name="Lemaire S.D."/>
            <person name="Lobanov A.V."/>
            <person name="Lohr M."/>
            <person name="Manuell A."/>
            <person name="Meier I."/>
            <person name="Mets L."/>
            <person name="Mittag M."/>
            <person name="Mittelmeier T."/>
            <person name="Moroney J.V."/>
            <person name="Moseley J."/>
            <person name="Napoli C."/>
            <person name="Nedelcu A.M."/>
            <person name="Niyogi K."/>
            <person name="Novoselov S.V."/>
            <person name="Paulsen I.T."/>
            <person name="Pazour G."/>
            <person name="Purton S."/>
            <person name="Ral J.P."/>
            <person name="Riano-Pachon D.M."/>
            <person name="Riekhof W."/>
            <person name="Rymarquis L."/>
            <person name="Schroda M."/>
            <person name="Stern D."/>
            <person name="Umen J."/>
            <person name="Willows R."/>
            <person name="Wilson N."/>
            <person name="Zimmer S.L."/>
            <person name="Allmer J."/>
            <person name="Balk J."/>
            <person name="Bisova K."/>
            <person name="Chen C.J."/>
            <person name="Elias M."/>
            <person name="Gendler K."/>
            <person name="Hauser C."/>
            <person name="Lamb M.R."/>
            <person name="Ledford H."/>
            <person name="Long J.C."/>
            <person name="Minagawa J."/>
            <person name="Page M.D."/>
            <person name="Pan J."/>
            <person name="Pootakham W."/>
            <person name="Roje S."/>
            <person name="Rose A."/>
            <person name="Stahlberg E."/>
            <person name="Terauchi A.M."/>
            <person name="Yang P."/>
            <person name="Ball S."/>
            <person name="Bowler C."/>
            <person name="Dieckmann C.L."/>
            <person name="Gladyshev V.N."/>
            <person name="Green P."/>
            <person name="Jorgensen R."/>
            <person name="Mayfield S."/>
            <person name="Mueller-Roeber B."/>
            <person name="Rajamani S."/>
            <person name="Sayre R.T."/>
            <person name="Brokstein P."/>
            <person name="Dubchak I."/>
            <person name="Goodstein D."/>
            <person name="Hornick L."/>
            <person name="Huang Y.W."/>
            <person name="Jhaveri J."/>
            <person name="Luo Y."/>
            <person name="Martinez D."/>
            <person name="Ngau W.C."/>
            <person name="Otillar B."/>
            <person name="Poliakov A."/>
            <person name="Porter A."/>
            <person name="Szajkowski L."/>
            <person name="Werner G."/>
            <person name="Zhou K."/>
            <person name="Grigoriev I.V."/>
            <person name="Rokhsar D.S."/>
            <person name="Grossman A.R."/>
        </authorList>
    </citation>
    <scope>NUCLEOTIDE SEQUENCE [LARGE SCALE GENOMIC DNA]</scope>
    <source>
        <strain evidence="4">CC-503</strain>
    </source>
</reference>
<dbReference type="ExpressionAtlas" id="A0A2K3DYD1">
    <property type="expression patterns" value="baseline"/>
</dbReference>
<evidence type="ECO:0000256" key="1">
    <source>
        <dbReference type="SAM" id="Coils"/>
    </source>
</evidence>
<dbReference type="RefSeq" id="XP_042926314.1">
    <property type="nucleotide sequence ID" value="XM_043061185.1"/>
</dbReference>
<dbReference type="EMBL" id="CM008964">
    <property type="protein sequence ID" value="PNW85542.1"/>
    <property type="molecule type" value="Genomic_DNA"/>
</dbReference>
<gene>
    <name evidence="3" type="ORF">CHLRE_03g191550v5</name>
</gene>
<dbReference type="AlphaFoldDB" id="A0A2K3DYD1"/>
<dbReference type="PaxDb" id="3055-EDP04372"/>